<dbReference type="Gene3D" id="3.40.30.10">
    <property type="entry name" value="Glutaredoxin"/>
    <property type="match status" value="1"/>
</dbReference>
<evidence type="ECO:0000313" key="4">
    <source>
        <dbReference type="EMBL" id="MFC2254726.1"/>
    </source>
</evidence>
<dbReference type="Proteomes" id="UP001555786">
    <property type="component" value="Unassembled WGS sequence"/>
</dbReference>
<dbReference type="Pfam" id="PF00043">
    <property type="entry name" value="GST_C"/>
    <property type="match status" value="1"/>
</dbReference>
<dbReference type="InterPro" id="IPR004046">
    <property type="entry name" value="GST_C"/>
</dbReference>
<evidence type="ECO:0000259" key="1">
    <source>
        <dbReference type="PROSITE" id="PS50404"/>
    </source>
</evidence>
<dbReference type="InterPro" id="IPR010987">
    <property type="entry name" value="Glutathione-S-Trfase_C-like"/>
</dbReference>
<feature type="domain" description="GST C-terminal" evidence="2">
    <location>
        <begin position="89"/>
        <end position="209"/>
    </location>
</feature>
<evidence type="ECO:0000259" key="2">
    <source>
        <dbReference type="PROSITE" id="PS50405"/>
    </source>
</evidence>
<dbReference type="PANTHER" id="PTHR44051:SF8">
    <property type="entry name" value="GLUTATHIONE S-TRANSFERASE GSTA"/>
    <property type="match status" value="1"/>
</dbReference>
<dbReference type="PANTHER" id="PTHR44051">
    <property type="entry name" value="GLUTATHIONE S-TRANSFERASE-RELATED"/>
    <property type="match status" value="1"/>
</dbReference>
<dbReference type="EMBL" id="JBFNQD010000018">
    <property type="protein sequence ID" value="MEW9309802.1"/>
    <property type="molecule type" value="Genomic_DNA"/>
</dbReference>
<dbReference type="Proteomes" id="UP001595190">
    <property type="component" value="Unassembled WGS sequence"/>
</dbReference>
<organism evidence="4 6">
    <name type="scientific">Labrys neptuniae</name>
    <dbReference type="NCBI Taxonomy" id="376174"/>
    <lineage>
        <taxon>Bacteria</taxon>
        <taxon>Pseudomonadati</taxon>
        <taxon>Pseudomonadota</taxon>
        <taxon>Alphaproteobacteria</taxon>
        <taxon>Hyphomicrobiales</taxon>
        <taxon>Xanthobacteraceae</taxon>
        <taxon>Labrys</taxon>
    </lineage>
</organism>
<dbReference type="PROSITE" id="PS50404">
    <property type="entry name" value="GST_NTER"/>
    <property type="match status" value="1"/>
</dbReference>
<dbReference type="InterPro" id="IPR036249">
    <property type="entry name" value="Thioredoxin-like_sf"/>
</dbReference>
<evidence type="ECO:0000313" key="6">
    <source>
        <dbReference type="Proteomes" id="UP001595190"/>
    </source>
</evidence>
<dbReference type="SUPFAM" id="SSF52833">
    <property type="entry name" value="Thioredoxin-like"/>
    <property type="match status" value="1"/>
</dbReference>
<gene>
    <name evidence="3" type="ORF">ABXS05_29920</name>
    <name evidence="4" type="ORF">ACETRX_34290</name>
</gene>
<dbReference type="SUPFAM" id="SSF47616">
    <property type="entry name" value="GST C-terminal domain-like"/>
    <property type="match status" value="1"/>
</dbReference>
<protein>
    <submittedName>
        <fullName evidence="4">Glutathione S-transferase family protein</fullName>
    </submittedName>
</protein>
<dbReference type="RefSeq" id="WP_311932708.1">
    <property type="nucleotide sequence ID" value="NZ_JAVSCS010000001.1"/>
</dbReference>
<dbReference type="InterPro" id="IPR004045">
    <property type="entry name" value="Glutathione_S-Trfase_N"/>
</dbReference>
<proteinExistence type="predicted"/>
<dbReference type="InterPro" id="IPR036282">
    <property type="entry name" value="Glutathione-S-Trfase_C_sf"/>
</dbReference>
<keyword evidence="5" id="KW-1185">Reference proteome</keyword>
<dbReference type="EMBL" id="JBHGPK010000042">
    <property type="protein sequence ID" value="MFC2254726.1"/>
    <property type="molecule type" value="Genomic_DNA"/>
</dbReference>
<reference evidence="3 5" key="1">
    <citation type="submission" date="2024-07" db="EMBL/GenBank/DDBJ databases">
        <title>Description of Labrys sedimenti sp. nov., isolated from a diclofenac-degrading enrichment culture.</title>
        <authorList>
            <person name="Tancsics A."/>
            <person name="Csepanyi A."/>
        </authorList>
    </citation>
    <scope>NUCLEOTIDE SEQUENCE [LARGE SCALE GENOMIC DNA]</scope>
    <source>
        <strain evidence="3 5">LMG 23578</strain>
    </source>
</reference>
<name>A0ABV6ZRD7_9HYPH</name>
<dbReference type="Gene3D" id="1.20.1050.10">
    <property type="match status" value="1"/>
</dbReference>
<dbReference type="PROSITE" id="PS50405">
    <property type="entry name" value="GST_CTER"/>
    <property type="match status" value="1"/>
</dbReference>
<accession>A0ABV6ZRD7</accession>
<dbReference type="Pfam" id="PF13409">
    <property type="entry name" value="GST_N_2"/>
    <property type="match status" value="1"/>
</dbReference>
<evidence type="ECO:0000313" key="3">
    <source>
        <dbReference type="EMBL" id="MEW9309802.1"/>
    </source>
</evidence>
<feature type="domain" description="GST N-terminal" evidence="1">
    <location>
        <begin position="1"/>
        <end position="83"/>
    </location>
</feature>
<dbReference type="CDD" id="cd03057">
    <property type="entry name" value="GST_N_Beta"/>
    <property type="match status" value="1"/>
</dbReference>
<sequence length="209" mass="22532">MRQWRHYWCPGTGSLVVDVAFAWAGITPERILIDTDKGEQQAPDFLAVNPAAQVPAVILPSGTVLTETAAILLTIDEASAGAGLLPAAGSTARAISLRWLMFLATNAYPAALRTYYSDRFTADGSEAAKAAVAEAAKRDSDRIFTLLANEMVGPFLLGDIVTIVDVYAAMIAGWHEQARALPAFRTLYKTLQAHPVIGPAWRQHEGRPD</sequence>
<reference evidence="4 6" key="2">
    <citation type="submission" date="2024-09" db="EMBL/GenBank/DDBJ databases">
        <title>Description of Labrys sedimenti sp. nov., isolated from a diclofenac-degrading enrichment culture, and genome-based reclassification of Labrys portucalensis as a later heterotypic synonym of Labrys neptuniae.</title>
        <authorList>
            <person name="Tancsics A."/>
            <person name="Csepanyi A."/>
        </authorList>
    </citation>
    <scope>NUCLEOTIDE SEQUENCE [LARGE SCALE GENOMIC DNA]</scope>
    <source>
        <strain evidence="4 6">LMG 23412</strain>
    </source>
</reference>
<evidence type="ECO:0000313" key="5">
    <source>
        <dbReference type="Proteomes" id="UP001555786"/>
    </source>
</evidence>
<comment type="caution">
    <text evidence="4">The sequence shown here is derived from an EMBL/GenBank/DDBJ whole genome shotgun (WGS) entry which is preliminary data.</text>
</comment>